<name>A0A9P0J3V1_APHGO</name>
<sequence>MNAFVLDGAVNRKRRVVRPGSSTHRGIDPSRKKIRKTEYDDGTTTQCDLRLNVGESTVNQSTSMAIETDKKSRYSNADFTRAKAFLYLKFKKINPANINKALEEHLKQLDKDETQLKKIFEQCYDLTKGSVKMSEAMMKQLETNSFAVHVTDISSKIGDRLFNNSCKEVVKKTVKRNNITKDKKRMPPSLKKRIDDKISILFGNFNLKKDRKILYSNSIFHTVPENDISHDNTCRITKSYSIGTTQNDSIKKTKISKPNANCIENNISCINNPVNDIKKLKFRN</sequence>
<evidence type="ECO:0000313" key="2">
    <source>
        <dbReference type="Proteomes" id="UP001154329"/>
    </source>
</evidence>
<gene>
    <name evidence="1" type="ORF">APHIGO_LOCUS7192</name>
</gene>
<dbReference type="AlphaFoldDB" id="A0A9P0J3V1"/>
<keyword evidence="2" id="KW-1185">Reference proteome</keyword>
<evidence type="ECO:0000313" key="1">
    <source>
        <dbReference type="EMBL" id="CAH1726276.1"/>
    </source>
</evidence>
<reference evidence="1" key="2">
    <citation type="submission" date="2022-10" db="EMBL/GenBank/DDBJ databases">
        <authorList>
            <consortium name="ENA_rothamsted_submissions"/>
            <consortium name="culmorum"/>
            <person name="King R."/>
        </authorList>
    </citation>
    <scope>NUCLEOTIDE SEQUENCE</scope>
</reference>
<organism evidence="1 2">
    <name type="scientific">Aphis gossypii</name>
    <name type="common">Cotton aphid</name>
    <dbReference type="NCBI Taxonomy" id="80765"/>
    <lineage>
        <taxon>Eukaryota</taxon>
        <taxon>Metazoa</taxon>
        <taxon>Ecdysozoa</taxon>
        <taxon>Arthropoda</taxon>
        <taxon>Hexapoda</taxon>
        <taxon>Insecta</taxon>
        <taxon>Pterygota</taxon>
        <taxon>Neoptera</taxon>
        <taxon>Paraneoptera</taxon>
        <taxon>Hemiptera</taxon>
        <taxon>Sternorrhyncha</taxon>
        <taxon>Aphidomorpha</taxon>
        <taxon>Aphidoidea</taxon>
        <taxon>Aphididae</taxon>
        <taxon>Aphidini</taxon>
        <taxon>Aphis</taxon>
        <taxon>Aphis</taxon>
    </lineage>
</organism>
<proteinExistence type="predicted"/>
<dbReference type="Proteomes" id="UP001154329">
    <property type="component" value="Chromosome 2"/>
</dbReference>
<protein>
    <submittedName>
        <fullName evidence="1">Uncharacterized protein</fullName>
    </submittedName>
</protein>
<reference evidence="1" key="1">
    <citation type="submission" date="2022-02" db="EMBL/GenBank/DDBJ databases">
        <authorList>
            <person name="King R."/>
        </authorList>
    </citation>
    <scope>NUCLEOTIDE SEQUENCE</scope>
</reference>
<dbReference type="EMBL" id="OU899035">
    <property type="protein sequence ID" value="CAH1726276.1"/>
    <property type="molecule type" value="Genomic_DNA"/>
</dbReference>
<accession>A0A9P0J3V1</accession>